<reference evidence="2 3" key="1">
    <citation type="submission" date="2020-08" db="EMBL/GenBank/DDBJ databases">
        <title>Sequencing the genomes of 1000 actinobacteria strains.</title>
        <authorList>
            <person name="Klenk H.-P."/>
        </authorList>
    </citation>
    <scope>NUCLEOTIDE SEQUENCE [LARGE SCALE GENOMIC DNA]</scope>
    <source>
        <strain evidence="2 3">DSM 45859</strain>
    </source>
</reference>
<dbReference type="EMBL" id="JACHMG010000001">
    <property type="protein sequence ID" value="MBB4689634.1"/>
    <property type="molecule type" value="Genomic_DNA"/>
</dbReference>
<dbReference type="Proteomes" id="UP000581769">
    <property type="component" value="Unassembled WGS sequence"/>
</dbReference>
<sequence>MSETTVPASDSPPLRAIRVGHGSAGMVERS</sequence>
<accession>A0A840J836</accession>
<name>A0A840J836_9PSEU</name>
<proteinExistence type="predicted"/>
<feature type="region of interest" description="Disordered" evidence="1">
    <location>
        <begin position="1"/>
        <end position="30"/>
    </location>
</feature>
<gene>
    <name evidence="2" type="ORF">BJY18_007119</name>
</gene>
<evidence type="ECO:0000313" key="3">
    <source>
        <dbReference type="Proteomes" id="UP000581769"/>
    </source>
</evidence>
<evidence type="ECO:0000256" key="1">
    <source>
        <dbReference type="SAM" id="MobiDB-lite"/>
    </source>
</evidence>
<evidence type="ECO:0000313" key="2">
    <source>
        <dbReference type="EMBL" id="MBB4689634.1"/>
    </source>
</evidence>
<keyword evidence="3" id="KW-1185">Reference proteome</keyword>
<comment type="caution">
    <text evidence="2">The sequence shown here is derived from an EMBL/GenBank/DDBJ whole genome shotgun (WGS) entry which is preliminary data.</text>
</comment>
<organism evidence="2 3">
    <name type="scientific">Amycolatopsis jiangsuensis</name>
    <dbReference type="NCBI Taxonomy" id="1181879"/>
    <lineage>
        <taxon>Bacteria</taxon>
        <taxon>Bacillati</taxon>
        <taxon>Actinomycetota</taxon>
        <taxon>Actinomycetes</taxon>
        <taxon>Pseudonocardiales</taxon>
        <taxon>Pseudonocardiaceae</taxon>
        <taxon>Amycolatopsis</taxon>
    </lineage>
</organism>
<dbReference type="AlphaFoldDB" id="A0A840J836"/>
<protein>
    <submittedName>
        <fullName evidence="2">Uncharacterized protein</fullName>
    </submittedName>
</protein>